<dbReference type="OrthoDB" id="9813172at2"/>
<evidence type="ECO:0000313" key="3">
    <source>
        <dbReference type="Proteomes" id="UP000037558"/>
    </source>
</evidence>
<feature type="transmembrane region" description="Helical" evidence="1">
    <location>
        <begin position="103"/>
        <end position="121"/>
    </location>
</feature>
<feature type="transmembrane region" description="Helical" evidence="1">
    <location>
        <begin position="77"/>
        <end position="98"/>
    </location>
</feature>
<dbReference type="RefSeq" id="WP_053401297.1">
    <property type="nucleotide sequence ID" value="NZ_LILC01000013.1"/>
</dbReference>
<protein>
    <recommendedName>
        <fullName evidence="4">TIGR02206 family membrane protein</fullName>
    </recommendedName>
</protein>
<evidence type="ECO:0000313" key="2">
    <source>
        <dbReference type="EMBL" id="KOO46226.1"/>
    </source>
</evidence>
<name>A0A0M0L576_9BACI</name>
<proteinExistence type="predicted"/>
<comment type="caution">
    <text evidence="2">The sequence shown here is derived from an EMBL/GenBank/DDBJ whole genome shotgun (WGS) entry which is preliminary data.</text>
</comment>
<gene>
    <name evidence="2" type="ORF">AMD01_10215</name>
</gene>
<dbReference type="InterPro" id="IPR011737">
    <property type="entry name" value="CHP02206_TP0381"/>
</dbReference>
<organism evidence="2 3">
    <name type="scientific">Priestia koreensis</name>
    <dbReference type="NCBI Taxonomy" id="284581"/>
    <lineage>
        <taxon>Bacteria</taxon>
        <taxon>Bacillati</taxon>
        <taxon>Bacillota</taxon>
        <taxon>Bacilli</taxon>
        <taxon>Bacillales</taxon>
        <taxon>Bacillaceae</taxon>
        <taxon>Priestia</taxon>
    </lineage>
</organism>
<reference evidence="3" key="1">
    <citation type="submission" date="2015-08" db="EMBL/GenBank/DDBJ databases">
        <title>Fjat-14210 dsm16467.</title>
        <authorList>
            <person name="Liu B."/>
            <person name="Wang J."/>
            <person name="Zhu Y."/>
            <person name="Liu G."/>
            <person name="Chen Q."/>
            <person name="Chen Z."/>
            <person name="Lan J."/>
            <person name="Che J."/>
            <person name="Ge C."/>
            <person name="Shi H."/>
            <person name="Pan Z."/>
            <person name="Liu X."/>
        </authorList>
    </citation>
    <scope>NUCLEOTIDE SEQUENCE [LARGE SCALE GENOMIC DNA]</scope>
    <source>
        <strain evidence="3">DSM 16467</strain>
    </source>
</reference>
<accession>A0A0M0L576</accession>
<dbReference type="EMBL" id="LILC01000013">
    <property type="protein sequence ID" value="KOO46226.1"/>
    <property type="molecule type" value="Genomic_DNA"/>
</dbReference>
<feature type="transmembrane region" description="Helical" evidence="1">
    <location>
        <begin position="53"/>
        <end position="71"/>
    </location>
</feature>
<feature type="transmembrane region" description="Helical" evidence="1">
    <location>
        <begin position="163"/>
        <end position="185"/>
    </location>
</feature>
<feature type="transmembrane region" description="Helical" evidence="1">
    <location>
        <begin position="133"/>
        <end position="151"/>
    </location>
</feature>
<sequence length="244" mass="28623">MTFFGATHENHTFHAYSTAHWFAIGALLLMIVLLWLIRGYLKRSSHLKKIEIAFALSLASMEILYNLWLVHIKDWKLAHSLPLELCSISLWLTVILLFTRSKLIYDIVFFIGIGGALQAILTPELYYSFPHFRYFHFFYTHIIIITSSLYFTWVRGYRPTFRALAKTMLFLNILLPFIMYINHLFKGNYMFLSRKPGHGSLLDLLGPYPWYILSLEGVAFFIFAVLWILFRQRSAAKIVRPEQA</sequence>
<dbReference type="NCBIfam" id="TIGR02206">
    <property type="entry name" value="intg_mem_TP0381"/>
    <property type="match status" value="1"/>
</dbReference>
<evidence type="ECO:0008006" key="4">
    <source>
        <dbReference type="Google" id="ProtNLM"/>
    </source>
</evidence>
<dbReference type="AlphaFoldDB" id="A0A0M0L576"/>
<keyword evidence="1" id="KW-0812">Transmembrane</keyword>
<evidence type="ECO:0000256" key="1">
    <source>
        <dbReference type="SAM" id="Phobius"/>
    </source>
</evidence>
<keyword evidence="1" id="KW-1133">Transmembrane helix</keyword>
<keyword evidence="1" id="KW-0472">Membrane</keyword>
<dbReference type="PATRIC" id="fig|284581.3.peg.2133"/>
<keyword evidence="3" id="KW-1185">Reference proteome</keyword>
<dbReference type="Proteomes" id="UP000037558">
    <property type="component" value="Unassembled WGS sequence"/>
</dbReference>
<feature type="transmembrane region" description="Helical" evidence="1">
    <location>
        <begin position="208"/>
        <end position="230"/>
    </location>
</feature>
<dbReference type="Pfam" id="PF14808">
    <property type="entry name" value="TMEM164"/>
    <property type="match status" value="1"/>
</dbReference>
<feature type="transmembrane region" description="Helical" evidence="1">
    <location>
        <begin position="20"/>
        <end position="41"/>
    </location>
</feature>